<dbReference type="Gene3D" id="2.60.120.40">
    <property type="match status" value="1"/>
</dbReference>
<dbReference type="InterPro" id="IPR008160">
    <property type="entry name" value="Collagen"/>
</dbReference>
<evidence type="ECO:0000256" key="3">
    <source>
        <dbReference type="SAM" id="MobiDB-lite"/>
    </source>
</evidence>
<dbReference type="RefSeq" id="YP_008318859.1">
    <property type="nucleotide sequence ID" value="NC_021858.1"/>
</dbReference>
<evidence type="ECO:0000256" key="2">
    <source>
        <dbReference type="ARBA" id="ARBA00022525"/>
    </source>
</evidence>
<dbReference type="SUPFAM" id="SSF49842">
    <property type="entry name" value="TNF-like"/>
    <property type="match status" value="1"/>
</dbReference>
<comment type="subcellular location">
    <subcellularLocation>
        <location evidence="1">Secreted</location>
    </subcellularLocation>
</comment>
<protein>
    <recommendedName>
        <fullName evidence="6">Complement C1q subcomponent subunit B</fullName>
    </recommendedName>
</protein>
<dbReference type="Proteomes" id="UP000201566">
    <property type="component" value="Segment"/>
</dbReference>
<dbReference type="KEGG" id="vg:16512148"/>
<dbReference type="PANTHER" id="PTHR15427">
    <property type="entry name" value="EMILIN ELASTIN MICROFIBRIL INTERFACE-LOCATED PROTEIN ELASTIN MICROFIBRIL INTERFACER"/>
    <property type="match status" value="1"/>
</dbReference>
<dbReference type="Pfam" id="PF01391">
    <property type="entry name" value="Collagen"/>
    <property type="match status" value="1"/>
</dbReference>
<dbReference type="InterPro" id="IPR050392">
    <property type="entry name" value="Collagen/C1q_domain"/>
</dbReference>
<accession>S4VS07</accession>
<sequence length="284" mass="28272">MRKSTMPYWTDPTDVVHMAACAMARDGPDNRRPASVRCIDADRRGDAVSTHHCVTRATINAPGATGLSGPIGPVGPAGPPGAVGVAGPQGPSGVQGPTGPTGPAGTTGPGGPPGATGPAGPIGPPGVPVTVDTVAFRARNDVSTEIVGGPATTMLLFNDESYDVANGAPADNYNAAASAFTAPLDGVYRFDVTANIVRNEGDALVIMSLTSTSDAAPIQRWITVSDAVGVTDADGATLSGDFLLLAGQSVSVMLTVVTVSQITYLAGPPTSVFSGSLVAPASPL</sequence>
<evidence type="ECO:0000256" key="1">
    <source>
        <dbReference type="ARBA" id="ARBA00004613"/>
    </source>
</evidence>
<evidence type="ECO:0000313" key="4">
    <source>
        <dbReference type="EMBL" id="AGO82190.1"/>
    </source>
</evidence>
<dbReference type="EMBL" id="KC977570">
    <property type="protein sequence ID" value="AGO82190.1"/>
    <property type="molecule type" value="Genomic_DNA"/>
</dbReference>
<proteinExistence type="predicted"/>
<dbReference type="InterPro" id="IPR008983">
    <property type="entry name" value="Tumour_necrosis_fac-like_dom"/>
</dbReference>
<reference evidence="4 5" key="1">
    <citation type="journal article" date="2013" name="Science">
        <title>Pandoraviruses: amoeba viruses with genomes up to 2.5 Mb reaching that of parasitic eukaryotes.</title>
        <authorList>
            <person name="Philippe N."/>
            <person name="Legendre M."/>
            <person name="Doutre G."/>
            <person name="Coute Y."/>
            <person name="Poirot O."/>
            <person name="Lescot M."/>
            <person name="Arslan D."/>
            <person name="Seltzer V."/>
            <person name="Bertaux L."/>
            <person name="Bruley C."/>
            <person name="Garin J."/>
            <person name="Claverie J.M."/>
            <person name="Abergel C."/>
        </authorList>
    </citation>
    <scope>NUCLEOTIDE SEQUENCE [LARGE SCALE GENOMIC DNA]</scope>
    <source>
        <strain evidence="4">Melbourne</strain>
    </source>
</reference>
<feature type="region of interest" description="Disordered" evidence="3">
    <location>
        <begin position="73"/>
        <end position="127"/>
    </location>
</feature>
<gene>
    <name evidence="4" type="ORF">pdul_cds_236</name>
</gene>
<evidence type="ECO:0000313" key="5">
    <source>
        <dbReference type="Proteomes" id="UP000201566"/>
    </source>
</evidence>
<name>S4VS07_9VIRU</name>
<evidence type="ECO:0008006" key="6">
    <source>
        <dbReference type="Google" id="ProtNLM"/>
    </source>
</evidence>
<dbReference type="GeneID" id="16512148"/>
<feature type="compositionally biased region" description="Low complexity" evidence="3">
    <location>
        <begin position="80"/>
        <end position="106"/>
    </location>
</feature>
<dbReference type="PANTHER" id="PTHR15427:SF33">
    <property type="entry name" value="COLLAGEN IV NC1 DOMAIN-CONTAINING PROTEIN"/>
    <property type="match status" value="1"/>
</dbReference>
<organism evidence="4 5">
    <name type="scientific">Pandoravirus dulcis</name>
    <dbReference type="NCBI Taxonomy" id="1349409"/>
    <lineage>
        <taxon>Viruses</taxon>
        <taxon>Pandoravirus</taxon>
    </lineage>
</organism>
<keyword evidence="2" id="KW-0964">Secreted</keyword>